<dbReference type="EMBL" id="SVNY01000003">
    <property type="protein sequence ID" value="MBE6833302.1"/>
    <property type="molecule type" value="Genomic_DNA"/>
</dbReference>
<accession>A0A928KRB0</accession>
<dbReference type="PANTHER" id="PTHR38456:SF1">
    <property type="entry name" value="CYCLIC DI-AMP RECEPTOR A"/>
    <property type="match status" value="1"/>
</dbReference>
<reference evidence="1" key="1">
    <citation type="submission" date="2019-04" db="EMBL/GenBank/DDBJ databases">
        <title>Evolution of Biomass-Degrading Anaerobic Consortia Revealed by Metagenomics.</title>
        <authorList>
            <person name="Peng X."/>
        </authorList>
    </citation>
    <scope>NUCLEOTIDE SEQUENCE</scope>
    <source>
        <strain evidence="1">SIG551</strain>
    </source>
</reference>
<dbReference type="InterPro" id="IPR010375">
    <property type="entry name" value="CdAMP_rec"/>
</dbReference>
<comment type="caution">
    <text evidence="1">The sequence shown here is derived from an EMBL/GenBank/DDBJ whole genome shotgun (WGS) entry which is preliminary data.</text>
</comment>
<dbReference type="RefSeq" id="WP_009059687.1">
    <property type="nucleotide sequence ID" value="NZ_JBKWRC010000002.1"/>
</dbReference>
<dbReference type="PANTHER" id="PTHR38456">
    <property type="entry name" value="CYCLIC DI-AMP RECEPTOR A"/>
    <property type="match status" value="1"/>
</dbReference>
<organism evidence="1 2">
    <name type="scientific">Faecalispora sporosphaeroides</name>
    <dbReference type="NCBI Taxonomy" id="1549"/>
    <lineage>
        <taxon>Bacteria</taxon>
        <taxon>Bacillati</taxon>
        <taxon>Bacillota</taxon>
        <taxon>Clostridia</taxon>
        <taxon>Eubacteriales</taxon>
        <taxon>Oscillospiraceae</taxon>
        <taxon>Faecalispora</taxon>
    </lineage>
</organism>
<dbReference type="Pfam" id="PF06153">
    <property type="entry name" value="CdAMP_rec"/>
    <property type="match status" value="1"/>
</dbReference>
<dbReference type="InterPro" id="IPR011322">
    <property type="entry name" value="N-reg_PII-like_a/b"/>
</dbReference>
<evidence type="ECO:0000313" key="2">
    <source>
        <dbReference type="Proteomes" id="UP000754750"/>
    </source>
</evidence>
<sequence>MKLILAIVSSDDSATVQAALTKKHFPITKLATTGGFLKAGNTTFIVGVEDDKVEEVISEIAAHSSRRTQIVPSASAMDMGLYASFPVEVTVGGSTIFVMNVERYEKV</sequence>
<proteinExistence type="predicted"/>
<evidence type="ECO:0000313" key="1">
    <source>
        <dbReference type="EMBL" id="MBE6833302.1"/>
    </source>
</evidence>
<dbReference type="SUPFAM" id="SSF54913">
    <property type="entry name" value="GlnB-like"/>
    <property type="match status" value="1"/>
</dbReference>
<protein>
    <submittedName>
        <fullName evidence="1">Transcriptional regulator</fullName>
    </submittedName>
</protein>
<name>A0A928KRB0_9FIRM</name>
<dbReference type="AlphaFoldDB" id="A0A928KRB0"/>
<dbReference type="Gene3D" id="3.30.70.120">
    <property type="match status" value="1"/>
</dbReference>
<dbReference type="InterPro" id="IPR015867">
    <property type="entry name" value="N-reg_PII/ATP_PRibTrfase_C"/>
</dbReference>
<dbReference type="Proteomes" id="UP000754750">
    <property type="component" value="Unassembled WGS sequence"/>
</dbReference>
<gene>
    <name evidence="1" type="ORF">E7512_06920</name>
</gene>